<name>A0A850R668_9GAMM</name>
<dbReference type="EMBL" id="JABZEO010000002">
    <property type="protein sequence ID" value="NVZ08295.1"/>
    <property type="molecule type" value="Genomic_DNA"/>
</dbReference>
<evidence type="ECO:0000259" key="1">
    <source>
        <dbReference type="Pfam" id="PF20613"/>
    </source>
</evidence>
<comment type="caution">
    <text evidence="2">The sequence shown here is derived from an EMBL/GenBank/DDBJ whole genome shotgun (WGS) entry which is preliminary data.</text>
</comment>
<protein>
    <recommendedName>
        <fullName evidence="1">HipA-like kinase domain-containing protein</fullName>
    </recommendedName>
</protein>
<dbReference type="InterPro" id="IPR046748">
    <property type="entry name" value="HipA_2"/>
</dbReference>
<proteinExistence type="predicted"/>
<keyword evidence="3" id="KW-1185">Reference proteome</keyword>
<sequence>MAIELLTEGAYRSYLEPTAEAGIEASHLARVCFSDGEIRRVYIKFYPESNHGLVNEITGHLLAAAIGLPVPQHAAVIFVPKIALPACPAWADTVPGESIPGWCTLDMAAPSLRFLLSQDHDEPLDTTHPLVEELRKTDKLISFMAFDDWIANTDRHLGNLLRLGKHRYLLIDHGQMFGGLTWTAKTLRDTSLRYANSLRELLAPQTHTPDYRRRLARESCAYHGEALIQVSEHLLDWWVSLLDDAERQAAAEFLGNRAQDHHICARYQMQRL</sequence>
<evidence type="ECO:0000313" key="3">
    <source>
        <dbReference type="Proteomes" id="UP000592294"/>
    </source>
</evidence>
<feature type="domain" description="HipA-like kinase" evidence="1">
    <location>
        <begin position="42"/>
        <end position="177"/>
    </location>
</feature>
<reference evidence="2 3" key="1">
    <citation type="submission" date="2020-06" db="EMBL/GenBank/DDBJ databases">
        <title>Whole-genome sequence of Allochromatium humboldtianum DSM 21881, type strain.</title>
        <authorList>
            <person name="Kyndt J.A."/>
            <person name="Meyer T.E."/>
        </authorList>
    </citation>
    <scope>NUCLEOTIDE SEQUENCE [LARGE SCALE GENOMIC DNA]</scope>
    <source>
        <strain evidence="2 3">DSM 21881</strain>
    </source>
</reference>
<dbReference type="Proteomes" id="UP000592294">
    <property type="component" value="Unassembled WGS sequence"/>
</dbReference>
<gene>
    <name evidence="2" type="ORF">HW932_03365</name>
</gene>
<accession>A0A850R668</accession>
<dbReference type="RefSeq" id="WP_176975083.1">
    <property type="nucleotide sequence ID" value="NZ_JABZEO010000002.1"/>
</dbReference>
<dbReference type="AlphaFoldDB" id="A0A850R668"/>
<organism evidence="2 3">
    <name type="scientific">Allochromatium humboldtianum</name>
    <dbReference type="NCBI Taxonomy" id="504901"/>
    <lineage>
        <taxon>Bacteria</taxon>
        <taxon>Pseudomonadati</taxon>
        <taxon>Pseudomonadota</taxon>
        <taxon>Gammaproteobacteria</taxon>
        <taxon>Chromatiales</taxon>
        <taxon>Chromatiaceae</taxon>
        <taxon>Allochromatium</taxon>
    </lineage>
</organism>
<evidence type="ECO:0000313" key="2">
    <source>
        <dbReference type="EMBL" id="NVZ08295.1"/>
    </source>
</evidence>
<dbReference type="Pfam" id="PF20613">
    <property type="entry name" value="HipA_2"/>
    <property type="match status" value="1"/>
</dbReference>